<dbReference type="InterPro" id="IPR051156">
    <property type="entry name" value="Mito/Outer_Membr_Metalloprot"/>
</dbReference>
<feature type="domain" description="Peptidase M48" evidence="8">
    <location>
        <begin position="177"/>
        <end position="350"/>
    </location>
</feature>
<evidence type="ECO:0000256" key="3">
    <source>
        <dbReference type="ARBA" id="ARBA00022801"/>
    </source>
</evidence>
<keyword evidence="2" id="KW-0479">Metal-binding</keyword>
<keyword evidence="7" id="KW-0472">Membrane</keyword>
<accession>A0A1Y5SUR0</accession>
<evidence type="ECO:0000256" key="2">
    <source>
        <dbReference type="ARBA" id="ARBA00022723"/>
    </source>
</evidence>
<dbReference type="Proteomes" id="UP000193900">
    <property type="component" value="Unassembled WGS sequence"/>
</dbReference>
<dbReference type="InterPro" id="IPR001915">
    <property type="entry name" value="Peptidase_M48"/>
</dbReference>
<evidence type="ECO:0000259" key="8">
    <source>
        <dbReference type="Pfam" id="PF01435"/>
    </source>
</evidence>
<dbReference type="PANTHER" id="PTHR22726">
    <property type="entry name" value="METALLOENDOPEPTIDASE OMA1"/>
    <property type="match status" value="1"/>
</dbReference>
<dbReference type="AlphaFoldDB" id="A0A1Y5SUR0"/>
<keyword evidence="1 6" id="KW-0645">Protease</keyword>
<dbReference type="GO" id="GO:0046872">
    <property type="term" value="F:metal ion binding"/>
    <property type="evidence" value="ECO:0007669"/>
    <property type="project" value="UniProtKB-KW"/>
</dbReference>
<keyword evidence="10" id="KW-1185">Reference proteome</keyword>
<feature type="transmembrane region" description="Helical" evidence="7">
    <location>
        <begin position="111"/>
        <end position="134"/>
    </location>
</feature>
<organism evidence="9 10">
    <name type="scientific">Roseisalinus antarcticus</name>
    <dbReference type="NCBI Taxonomy" id="254357"/>
    <lineage>
        <taxon>Bacteria</taxon>
        <taxon>Pseudomonadati</taxon>
        <taxon>Pseudomonadota</taxon>
        <taxon>Alphaproteobacteria</taxon>
        <taxon>Rhodobacterales</taxon>
        <taxon>Roseobacteraceae</taxon>
        <taxon>Roseisalinus</taxon>
    </lineage>
</organism>
<dbReference type="OrthoDB" id="9810445at2"/>
<evidence type="ECO:0000256" key="5">
    <source>
        <dbReference type="ARBA" id="ARBA00023049"/>
    </source>
</evidence>
<proteinExistence type="inferred from homology"/>
<sequence>MKPAMRISVGSGPPVFRARAIWMDGQAGAAAPVEIGLDDAAQELVIGDHARWPFAQIRQLRDQAGGDQVVLRRADDPVARLVVPSGDDARVIRSRARRIDRVPRASGLRRIAAWAVAALASVALIVFLLVPALADRLAAFLPPEGEKALGDATLHQVRQALSEDFDPLRICDAPGGQAALESIGTRLAAGANLPVPLTVHVLDHELVNAFALPGGYIVFFDGLLQEAGGPEEVAAVFAHEMGHVENRDPTRIALRSAGSIGVLGLLLGDFAGGALVLFLTNQLIQADYTREAEAGADTYAHALLLKAGMPPEGIATFFERLSSDAGEPTGLERHFMSHPALGDRVAAARAATPEGATFAPVLSDAEWRALRGICTD</sequence>
<dbReference type="Gene3D" id="3.30.2010.10">
    <property type="entry name" value="Metalloproteases ('zincins'), catalytic domain"/>
    <property type="match status" value="1"/>
</dbReference>
<name>A0A1Y5SUR0_9RHOB</name>
<evidence type="ECO:0000313" key="9">
    <source>
        <dbReference type="EMBL" id="SLN45546.1"/>
    </source>
</evidence>
<dbReference type="Pfam" id="PF01435">
    <property type="entry name" value="Peptidase_M48"/>
    <property type="match status" value="1"/>
</dbReference>
<gene>
    <name evidence="9" type="primary">loiP_2</name>
    <name evidence="9" type="ORF">ROA7023_01890</name>
</gene>
<evidence type="ECO:0000313" key="10">
    <source>
        <dbReference type="Proteomes" id="UP000193900"/>
    </source>
</evidence>
<dbReference type="PANTHER" id="PTHR22726:SF1">
    <property type="entry name" value="METALLOENDOPEPTIDASE OMA1, MITOCHONDRIAL"/>
    <property type="match status" value="1"/>
</dbReference>
<comment type="similarity">
    <text evidence="6">Belongs to the peptidase M48 family.</text>
</comment>
<dbReference type="CDD" id="cd07332">
    <property type="entry name" value="M48C_Oma1_like"/>
    <property type="match status" value="1"/>
</dbReference>
<keyword evidence="3 6" id="KW-0378">Hydrolase</keyword>
<dbReference type="GO" id="GO:0004222">
    <property type="term" value="F:metalloendopeptidase activity"/>
    <property type="evidence" value="ECO:0007669"/>
    <property type="project" value="InterPro"/>
</dbReference>
<keyword evidence="5 6" id="KW-0482">Metalloprotease</keyword>
<keyword evidence="7" id="KW-0812">Transmembrane</keyword>
<feature type="transmembrane region" description="Helical" evidence="7">
    <location>
        <begin position="257"/>
        <end position="280"/>
    </location>
</feature>
<dbReference type="EC" id="3.4.24.-" evidence="9"/>
<dbReference type="GO" id="GO:0016020">
    <property type="term" value="C:membrane"/>
    <property type="evidence" value="ECO:0007669"/>
    <property type="project" value="TreeGrafter"/>
</dbReference>
<dbReference type="EMBL" id="FWFZ01000007">
    <property type="protein sequence ID" value="SLN45546.1"/>
    <property type="molecule type" value="Genomic_DNA"/>
</dbReference>
<evidence type="ECO:0000256" key="7">
    <source>
        <dbReference type="SAM" id="Phobius"/>
    </source>
</evidence>
<reference evidence="9 10" key="1">
    <citation type="submission" date="2017-03" db="EMBL/GenBank/DDBJ databases">
        <authorList>
            <person name="Afonso C.L."/>
            <person name="Miller P.J."/>
            <person name="Scott M.A."/>
            <person name="Spackman E."/>
            <person name="Goraichik I."/>
            <person name="Dimitrov K.M."/>
            <person name="Suarez D.L."/>
            <person name="Swayne D.E."/>
        </authorList>
    </citation>
    <scope>NUCLEOTIDE SEQUENCE [LARGE SCALE GENOMIC DNA]</scope>
    <source>
        <strain evidence="9 10">CECT 7023</strain>
    </source>
</reference>
<evidence type="ECO:0000256" key="4">
    <source>
        <dbReference type="ARBA" id="ARBA00022833"/>
    </source>
</evidence>
<evidence type="ECO:0000256" key="1">
    <source>
        <dbReference type="ARBA" id="ARBA00022670"/>
    </source>
</evidence>
<evidence type="ECO:0000256" key="6">
    <source>
        <dbReference type="RuleBase" id="RU003983"/>
    </source>
</evidence>
<protein>
    <submittedName>
        <fullName evidence="9">Metalloprotease LoiP</fullName>
        <ecNumber evidence="9">3.4.24.-</ecNumber>
    </submittedName>
</protein>
<keyword evidence="7" id="KW-1133">Transmembrane helix</keyword>
<comment type="cofactor">
    <cofactor evidence="6">
        <name>Zn(2+)</name>
        <dbReference type="ChEBI" id="CHEBI:29105"/>
    </cofactor>
    <text evidence="6">Binds 1 zinc ion per subunit.</text>
</comment>
<keyword evidence="4 6" id="KW-0862">Zinc</keyword>
<dbReference type="GO" id="GO:0051603">
    <property type="term" value="P:proteolysis involved in protein catabolic process"/>
    <property type="evidence" value="ECO:0007669"/>
    <property type="project" value="TreeGrafter"/>
</dbReference>